<feature type="region of interest" description="Disordered" evidence="1">
    <location>
        <begin position="22"/>
        <end position="49"/>
    </location>
</feature>
<organism evidence="2 3">
    <name type="scientific">Colletotrichum zoysiae</name>
    <dbReference type="NCBI Taxonomy" id="1216348"/>
    <lineage>
        <taxon>Eukaryota</taxon>
        <taxon>Fungi</taxon>
        <taxon>Dikarya</taxon>
        <taxon>Ascomycota</taxon>
        <taxon>Pezizomycotina</taxon>
        <taxon>Sordariomycetes</taxon>
        <taxon>Hypocreomycetidae</taxon>
        <taxon>Glomerellales</taxon>
        <taxon>Glomerellaceae</taxon>
        <taxon>Colletotrichum</taxon>
        <taxon>Colletotrichum graminicola species complex</taxon>
    </lineage>
</organism>
<evidence type="ECO:0000256" key="1">
    <source>
        <dbReference type="SAM" id="MobiDB-lite"/>
    </source>
</evidence>
<gene>
    <name evidence="2" type="ORF">LX32DRAFT_58900</name>
</gene>
<proteinExistence type="predicted"/>
<protein>
    <submittedName>
        <fullName evidence="2">Uncharacterized protein</fullName>
    </submittedName>
</protein>
<dbReference type="EMBL" id="MU842820">
    <property type="protein sequence ID" value="KAK2033668.1"/>
    <property type="molecule type" value="Genomic_DNA"/>
</dbReference>
<sequence>MNVATLSDPCVISPAARTLGLSTAGKSTKGREGKSRPFADPSPTSFRSRHWARQRFVKTRQNGRVQSEPGRQPTWSQQLCRCHLDVTIYCVRPAATRPSPQRDGNMHGCWGLPRCLATGMWSRPAEGKLNPPPQRQQDWEELYRCRPPAGNEALPALILVASQRCSPTRPSSCSVEHRCAPRESGVRTGGGRSLTPCSDVSPHRHFLDKSPLRFYSIPD</sequence>
<evidence type="ECO:0000313" key="3">
    <source>
        <dbReference type="Proteomes" id="UP001232148"/>
    </source>
</evidence>
<dbReference type="Proteomes" id="UP001232148">
    <property type="component" value="Unassembled WGS sequence"/>
</dbReference>
<accession>A0AAD9HRC2</accession>
<name>A0AAD9HRC2_9PEZI</name>
<evidence type="ECO:0000313" key="2">
    <source>
        <dbReference type="EMBL" id="KAK2033668.1"/>
    </source>
</evidence>
<keyword evidence="3" id="KW-1185">Reference proteome</keyword>
<dbReference type="AlphaFoldDB" id="A0AAD9HRC2"/>
<comment type="caution">
    <text evidence="2">The sequence shown here is derived from an EMBL/GenBank/DDBJ whole genome shotgun (WGS) entry which is preliminary data.</text>
</comment>
<reference evidence="2" key="1">
    <citation type="submission" date="2021-06" db="EMBL/GenBank/DDBJ databases">
        <title>Comparative genomics, transcriptomics and evolutionary studies reveal genomic signatures of adaptation to plant cell wall in hemibiotrophic fungi.</title>
        <authorList>
            <consortium name="DOE Joint Genome Institute"/>
            <person name="Baroncelli R."/>
            <person name="Diaz J.F."/>
            <person name="Benocci T."/>
            <person name="Peng M."/>
            <person name="Battaglia E."/>
            <person name="Haridas S."/>
            <person name="Andreopoulos W."/>
            <person name="Labutti K."/>
            <person name="Pangilinan J."/>
            <person name="Floch G.L."/>
            <person name="Makela M.R."/>
            <person name="Henrissat B."/>
            <person name="Grigoriev I.V."/>
            <person name="Crouch J.A."/>
            <person name="De Vries R.P."/>
            <person name="Sukno S.A."/>
            <person name="Thon M.R."/>
        </authorList>
    </citation>
    <scope>NUCLEOTIDE SEQUENCE</scope>
    <source>
        <strain evidence="2">MAFF235873</strain>
    </source>
</reference>